<protein>
    <submittedName>
        <fullName evidence="1">HAD-like domain containing protein</fullName>
    </submittedName>
</protein>
<dbReference type="SUPFAM" id="SSF56784">
    <property type="entry name" value="HAD-like"/>
    <property type="match status" value="1"/>
</dbReference>
<name>A0A2P5CZR3_PARAD</name>
<dbReference type="InterPro" id="IPR036412">
    <property type="entry name" value="HAD-like_sf"/>
</dbReference>
<organism evidence="1 2">
    <name type="scientific">Parasponia andersonii</name>
    <name type="common">Sponia andersonii</name>
    <dbReference type="NCBI Taxonomy" id="3476"/>
    <lineage>
        <taxon>Eukaryota</taxon>
        <taxon>Viridiplantae</taxon>
        <taxon>Streptophyta</taxon>
        <taxon>Embryophyta</taxon>
        <taxon>Tracheophyta</taxon>
        <taxon>Spermatophyta</taxon>
        <taxon>Magnoliopsida</taxon>
        <taxon>eudicotyledons</taxon>
        <taxon>Gunneridae</taxon>
        <taxon>Pentapetalae</taxon>
        <taxon>rosids</taxon>
        <taxon>fabids</taxon>
        <taxon>Rosales</taxon>
        <taxon>Cannabaceae</taxon>
        <taxon>Parasponia</taxon>
    </lineage>
</organism>
<dbReference type="EMBL" id="JXTB01000079">
    <property type="protein sequence ID" value="PON66523.1"/>
    <property type="molecule type" value="Genomic_DNA"/>
</dbReference>
<gene>
    <name evidence="1" type="ORF">PanWU01x14_109450</name>
</gene>
<accession>A0A2P5CZR3</accession>
<dbReference type="Proteomes" id="UP000237105">
    <property type="component" value="Unassembled WGS sequence"/>
</dbReference>
<evidence type="ECO:0000313" key="2">
    <source>
        <dbReference type="Proteomes" id="UP000237105"/>
    </source>
</evidence>
<dbReference type="AlphaFoldDB" id="A0A2P5CZR3"/>
<evidence type="ECO:0000313" key="1">
    <source>
        <dbReference type="EMBL" id="PON66523.1"/>
    </source>
</evidence>
<sequence>MWKSHKRYREEANLLASLISLIDGQSRRNFKAVASLKCHFMPIEMLGKCKGYFAFVESLSYEISFHIACGNDRNDKDMLTAIGNLEYGIAFWVSTAETKSSGSNVFIISNEDGLPAILGKLSELLSDRSY</sequence>
<comment type="caution">
    <text evidence="1">The sequence shown here is derived from an EMBL/GenBank/DDBJ whole genome shotgun (WGS) entry which is preliminary data.</text>
</comment>
<proteinExistence type="predicted"/>
<keyword evidence="2" id="KW-1185">Reference proteome</keyword>
<reference evidence="2" key="1">
    <citation type="submission" date="2016-06" db="EMBL/GenBank/DDBJ databases">
        <title>Parallel loss of symbiosis genes in relatives of nitrogen-fixing non-legume Parasponia.</title>
        <authorList>
            <person name="Van Velzen R."/>
            <person name="Holmer R."/>
            <person name="Bu F."/>
            <person name="Rutten L."/>
            <person name="Van Zeijl A."/>
            <person name="Liu W."/>
            <person name="Santuari L."/>
            <person name="Cao Q."/>
            <person name="Sharma T."/>
            <person name="Shen D."/>
            <person name="Roswanjaya Y."/>
            <person name="Wardhani T."/>
            <person name="Kalhor M.S."/>
            <person name="Jansen J."/>
            <person name="Van den Hoogen J."/>
            <person name="Gungor B."/>
            <person name="Hartog M."/>
            <person name="Hontelez J."/>
            <person name="Verver J."/>
            <person name="Yang W.-C."/>
            <person name="Schijlen E."/>
            <person name="Repin R."/>
            <person name="Schilthuizen M."/>
            <person name="Schranz E."/>
            <person name="Heidstra R."/>
            <person name="Miyata K."/>
            <person name="Fedorova E."/>
            <person name="Kohlen W."/>
            <person name="Bisseling T."/>
            <person name="Smit S."/>
            <person name="Geurts R."/>
        </authorList>
    </citation>
    <scope>NUCLEOTIDE SEQUENCE [LARGE SCALE GENOMIC DNA]</scope>
    <source>
        <strain evidence="2">cv. WU1-14</strain>
    </source>
</reference>